<gene>
    <name evidence="2" type="ORF">GX50_08056</name>
</gene>
<name>A0A2B7Z7J8_9EURO</name>
<keyword evidence="3" id="KW-1185">Reference proteome</keyword>
<accession>A0A2B7Z7J8</accession>
<dbReference type="Gene3D" id="3.90.1200.10">
    <property type="match status" value="1"/>
</dbReference>
<comment type="caution">
    <text evidence="2">The sequence shown here is derived from an EMBL/GenBank/DDBJ whole genome shotgun (WGS) entry which is preliminary data.</text>
</comment>
<protein>
    <recommendedName>
        <fullName evidence="1">Aminoglycoside phosphotransferase domain-containing protein</fullName>
    </recommendedName>
</protein>
<dbReference type="Gene3D" id="3.30.200.20">
    <property type="entry name" value="Phosphorylase Kinase, domain 1"/>
    <property type="match status" value="1"/>
</dbReference>
<dbReference type="EMBL" id="PDND01000265">
    <property type="protein sequence ID" value="PGH29193.1"/>
    <property type="molecule type" value="Genomic_DNA"/>
</dbReference>
<feature type="domain" description="Aminoglycoside phosphotransferase" evidence="1">
    <location>
        <begin position="220"/>
        <end position="352"/>
    </location>
</feature>
<reference evidence="2 3" key="1">
    <citation type="submission" date="2017-10" db="EMBL/GenBank/DDBJ databases">
        <title>Comparative genomics in systemic dimorphic fungi from Ajellomycetaceae.</title>
        <authorList>
            <person name="Munoz J.F."/>
            <person name="Mcewen J.G."/>
            <person name="Clay O.K."/>
            <person name="Cuomo C.A."/>
        </authorList>
    </citation>
    <scope>NUCLEOTIDE SEQUENCE [LARGE SCALE GENOMIC DNA]</scope>
    <source>
        <strain evidence="2 3">UAMH4076</strain>
    </source>
</reference>
<dbReference type="InterPro" id="IPR002575">
    <property type="entry name" value="Aminoglycoside_PTrfase"/>
</dbReference>
<sequence length="480" mass="52983">MISSHSRRTLRTASSQNLVRMSMSMSTTSPTVVGTTAQARVASSTAAGGLTSTSAVALYLKRTPFAAREVQRIQLGSTNFTYRLFLEKPYGQRAVRTAILKYAASHTADESAVEFSADRQIYEARAMTRIPWKLLLTTPAPPPQSNESDDAGDDVRCKNANPIFEKLRVPELYMEDATRHVIIMEDGTPRPGSDEVWQERSHSSRIFFEEVSPSQEKYETAGAIGLLLGSFLARLHNWGSSNSENAGLAHASFAGNSSAKDLTIKETFTDFFANVERTGFLVPGPLRAELEIRLNDLEACVQNNLETVVMGDFWPGNILLSFTDKEELDRLNVIDWEFTMLAPAFLDVGNFIGEVFLIHYFESNDEVYIVLLEAFMKAYRNLIQDIDPEKILAYAGAHIMLALPRRIESVRSRATRETARPLVEQVLKFITDPKFAAQKSAGGGGGGGSGSGGGETNDVFEGVLALMRERRTMSLNSLIN</sequence>
<dbReference type="Pfam" id="PF01636">
    <property type="entry name" value="APH"/>
    <property type="match status" value="1"/>
</dbReference>
<dbReference type="SUPFAM" id="SSF56112">
    <property type="entry name" value="Protein kinase-like (PK-like)"/>
    <property type="match status" value="1"/>
</dbReference>
<dbReference type="Proteomes" id="UP000226031">
    <property type="component" value="Unassembled WGS sequence"/>
</dbReference>
<proteinExistence type="predicted"/>
<evidence type="ECO:0000313" key="2">
    <source>
        <dbReference type="EMBL" id="PGH29193.1"/>
    </source>
</evidence>
<dbReference type="InterPro" id="IPR011009">
    <property type="entry name" value="Kinase-like_dom_sf"/>
</dbReference>
<evidence type="ECO:0000259" key="1">
    <source>
        <dbReference type="Pfam" id="PF01636"/>
    </source>
</evidence>
<organism evidence="2 3">
    <name type="scientific">[Emmonsia] crescens</name>
    <dbReference type="NCBI Taxonomy" id="73230"/>
    <lineage>
        <taxon>Eukaryota</taxon>
        <taxon>Fungi</taxon>
        <taxon>Dikarya</taxon>
        <taxon>Ascomycota</taxon>
        <taxon>Pezizomycotina</taxon>
        <taxon>Eurotiomycetes</taxon>
        <taxon>Eurotiomycetidae</taxon>
        <taxon>Onygenales</taxon>
        <taxon>Ajellomycetaceae</taxon>
        <taxon>Emergomyces</taxon>
    </lineage>
</organism>
<dbReference type="AlphaFoldDB" id="A0A2B7Z7J8"/>
<evidence type="ECO:0000313" key="3">
    <source>
        <dbReference type="Proteomes" id="UP000226031"/>
    </source>
</evidence>
<dbReference type="VEuPathDB" id="FungiDB:EMCG_03983"/>